<reference evidence="2" key="1">
    <citation type="submission" date="2022-11" db="UniProtKB">
        <authorList>
            <consortium name="WormBaseParasite"/>
        </authorList>
    </citation>
    <scope>IDENTIFICATION</scope>
</reference>
<dbReference type="AlphaFoldDB" id="A0A915KF98"/>
<protein>
    <submittedName>
        <fullName evidence="2">Uncharacterized protein</fullName>
    </submittedName>
</protein>
<evidence type="ECO:0000313" key="1">
    <source>
        <dbReference type="Proteomes" id="UP000887565"/>
    </source>
</evidence>
<sequence length="245" mass="27846">MTSASLWKRAAIKDQTKANLCSNATPQRQLDIPPGMVDNSFRGQSSVISDSRAMDVFFGVEPTTKMTRMLNFWASIFQVFRIALREIKSSTVMQSTERHVPASIFGAVVWAPASSALDYFRTSRFGASYFTYVKTADFKYLSSVQEVRAEANSGSSHSHSLCKSDEENEDIEEIVIHVTECNRRDVNERKRDFHSAQLQQCHCMYLYITIPKLNLRYKVENNENFPALGAGFDLFKNFSILFQCA</sequence>
<proteinExistence type="predicted"/>
<name>A0A915KF98_ROMCU</name>
<evidence type="ECO:0000313" key="2">
    <source>
        <dbReference type="WBParaSite" id="nRc.2.0.1.t37483-RA"/>
    </source>
</evidence>
<dbReference type="WBParaSite" id="nRc.2.0.1.t37483-RA">
    <property type="protein sequence ID" value="nRc.2.0.1.t37483-RA"/>
    <property type="gene ID" value="nRc.2.0.1.g37483"/>
</dbReference>
<accession>A0A915KF98</accession>
<dbReference type="Proteomes" id="UP000887565">
    <property type="component" value="Unplaced"/>
</dbReference>
<organism evidence="1 2">
    <name type="scientific">Romanomermis culicivorax</name>
    <name type="common">Nematode worm</name>
    <dbReference type="NCBI Taxonomy" id="13658"/>
    <lineage>
        <taxon>Eukaryota</taxon>
        <taxon>Metazoa</taxon>
        <taxon>Ecdysozoa</taxon>
        <taxon>Nematoda</taxon>
        <taxon>Enoplea</taxon>
        <taxon>Dorylaimia</taxon>
        <taxon>Mermithida</taxon>
        <taxon>Mermithoidea</taxon>
        <taxon>Mermithidae</taxon>
        <taxon>Romanomermis</taxon>
    </lineage>
</organism>
<keyword evidence="1" id="KW-1185">Reference proteome</keyword>